<dbReference type="InterPro" id="IPR014729">
    <property type="entry name" value="Rossmann-like_a/b/a_fold"/>
</dbReference>
<dbReference type="PANTHER" id="PTHR43686:SF1">
    <property type="entry name" value="AMINOTRAN_5 DOMAIN-CONTAINING PROTEIN"/>
    <property type="match status" value="1"/>
</dbReference>
<evidence type="ECO:0000313" key="4">
    <source>
        <dbReference type="Proteomes" id="UP001299220"/>
    </source>
</evidence>
<sequence>MHALMGHVRAAAEKYTMIDEGDRIAVGVSGGKDSLYLLYALAMMRRYYPKRYEIVALTADPCFNGQETDYSAVEALCREWDVEYRIRRTNLGKIIFEDRKEENPCSLCARMRRGILHDMAKDAGCGKIALGHHFDDAVQTFLMNLFYGGSIGCFSPKSYLSRKDLTLIRPLVFCAESDIRRAVKKIGLPVVKSGCPADGVTARQDTADLIAALEKQFPDLKQKVMGAMERAGIDGW</sequence>
<dbReference type="CDD" id="cd24138">
    <property type="entry name" value="TtcA-like"/>
    <property type="match status" value="1"/>
</dbReference>
<evidence type="ECO:0000313" key="3">
    <source>
        <dbReference type="EMBL" id="MCF2652834.1"/>
    </source>
</evidence>
<dbReference type="Gene3D" id="3.40.50.620">
    <property type="entry name" value="HUPs"/>
    <property type="match status" value="1"/>
</dbReference>
<proteinExistence type="predicted"/>
<dbReference type="Pfam" id="PF01171">
    <property type="entry name" value="ATP_bind_3"/>
    <property type="match status" value="1"/>
</dbReference>
<dbReference type="RefSeq" id="WP_235323859.1">
    <property type="nucleotide sequence ID" value="NZ_JAFBIT010000002.1"/>
</dbReference>
<protein>
    <submittedName>
        <fullName evidence="3">tRNA 2-thiocytidine biosynthesis protein TtcA</fullName>
    </submittedName>
</protein>
<organism evidence="3 4">
    <name type="scientific">Anaeromassilibacillus senegalensis</name>
    <dbReference type="NCBI Taxonomy" id="1673717"/>
    <lineage>
        <taxon>Bacteria</taxon>
        <taxon>Bacillati</taxon>
        <taxon>Bacillota</taxon>
        <taxon>Clostridia</taxon>
        <taxon>Eubacteriales</taxon>
        <taxon>Acutalibacteraceae</taxon>
        <taxon>Anaeromassilibacillus</taxon>
    </lineage>
</organism>
<accession>A0ABS9CSB7</accession>
<reference evidence="3 4" key="1">
    <citation type="submission" date="2020-12" db="EMBL/GenBank/DDBJ databases">
        <title>Whole genome sequences of gut porcine anaerobes.</title>
        <authorList>
            <person name="Kubasova T."/>
            <person name="Jahodarova E."/>
            <person name="Rychlik I."/>
        </authorList>
    </citation>
    <scope>NUCLEOTIDE SEQUENCE [LARGE SCALE GENOMIC DNA]</scope>
    <source>
        <strain evidence="3 4">An867</strain>
    </source>
</reference>
<keyword evidence="4" id="KW-1185">Reference proteome</keyword>
<comment type="caution">
    <text evidence="3">The sequence shown here is derived from an EMBL/GenBank/DDBJ whole genome shotgun (WGS) entry which is preliminary data.</text>
</comment>
<dbReference type="EMBL" id="JAFBIT010000002">
    <property type="protein sequence ID" value="MCF2652834.1"/>
    <property type="molecule type" value="Genomic_DNA"/>
</dbReference>
<dbReference type="PANTHER" id="PTHR43686">
    <property type="entry name" value="SULFURTRANSFERASE-RELATED"/>
    <property type="match status" value="1"/>
</dbReference>
<keyword evidence="1" id="KW-0808">Transferase</keyword>
<gene>
    <name evidence="3" type="ORF">JQM67_09470</name>
</gene>
<name>A0ABS9CSB7_9FIRM</name>
<evidence type="ECO:0000256" key="1">
    <source>
        <dbReference type="ARBA" id="ARBA00022679"/>
    </source>
</evidence>
<dbReference type="InterPro" id="IPR011063">
    <property type="entry name" value="TilS/TtcA_N"/>
</dbReference>
<dbReference type="Proteomes" id="UP001299220">
    <property type="component" value="Unassembled WGS sequence"/>
</dbReference>
<dbReference type="InterPro" id="IPR035107">
    <property type="entry name" value="tRNA_thiolation_TtcA_Ctu1"/>
</dbReference>
<evidence type="ECO:0000259" key="2">
    <source>
        <dbReference type="Pfam" id="PF01171"/>
    </source>
</evidence>
<dbReference type="SUPFAM" id="SSF52402">
    <property type="entry name" value="Adenine nucleotide alpha hydrolases-like"/>
    <property type="match status" value="1"/>
</dbReference>
<dbReference type="PIRSF" id="PIRSF004976">
    <property type="entry name" value="ATPase_YdaO"/>
    <property type="match status" value="1"/>
</dbReference>
<feature type="domain" description="tRNA(Ile)-lysidine/2-thiocytidine synthase N-terminal" evidence="2">
    <location>
        <begin position="24"/>
        <end position="189"/>
    </location>
</feature>